<keyword evidence="3" id="KW-0378">Hydrolase</keyword>
<accession>A0AAW2YJD6</accession>
<gene>
    <name evidence="4" type="ORF">AKO1_006299</name>
</gene>
<dbReference type="PRINTS" id="PR01576">
    <property type="entry name" value="PDEFORMYLASE"/>
</dbReference>
<keyword evidence="3" id="KW-0479">Metal-binding</keyword>
<name>A0AAW2YJD6_9EUKA</name>
<evidence type="ECO:0000256" key="2">
    <source>
        <dbReference type="ARBA" id="ARBA00012175"/>
    </source>
</evidence>
<dbReference type="Pfam" id="PF01327">
    <property type="entry name" value="Pep_deformylase"/>
    <property type="match status" value="1"/>
</dbReference>
<comment type="similarity">
    <text evidence="1 3">Belongs to the polypeptide deformylase family.</text>
</comment>
<keyword evidence="5" id="KW-1185">Reference proteome</keyword>
<proteinExistence type="inferred from homology"/>
<dbReference type="Gene3D" id="3.90.45.10">
    <property type="entry name" value="Peptide deformylase"/>
    <property type="match status" value="1"/>
</dbReference>
<evidence type="ECO:0000313" key="5">
    <source>
        <dbReference type="Proteomes" id="UP001431209"/>
    </source>
</evidence>
<dbReference type="GO" id="GO:0046872">
    <property type="term" value="F:metal ion binding"/>
    <property type="evidence" value="ECO:0007669"/>
    <property type="project" value="UniProtKB-KW"/>
</dbReference>
<comment type="function">
    <text evidence="3">Removes the formyl group from the N-terminal Met of newly synthesized proteins.</text>
</comment>
<dbReference type="PANTHER" id="PTHR10458">
    <property type="entry name" value="PEPTIDE DEFORMYLASE"/>
    <property type="match status" value="1"/>
</dbReference>
<evidence type="ECO:0000313" key="4">
    <source>
        <dbReference type="EMBL" id="KAL0477098.1"/>
    </source>
</evidence>
<comment type="caution">
    <text evidence="4">The sequence shown here is derived from an EMBL/GenBank/DDBJ whole genome shotgun (WGS) entry which is preliminary data.</text>
</comment>
<dbReference type="InterPro" id="IPR023635">
    <property type="entry name" value="Peptide_deformylase"/>
</dbReference>
<dbReference type="PANTHER" id="PTHR10458:SF22">
    <property type="entry name" value="PEPTIDE DEFORMYLASE"/>
    <property type="match status" value="1"/>
</dbReference>
<keyword evidence="3" id="KW-0648">Protein biosynthesis</keyword>
<dbReference type="Proteomes" id="UP001431209">
    <property type="component" value="Unassembled WGS sequence"/>
</dbReference>
<dbReference type="InterPro" id="IPR036821">
    <property type="entry name" value="Peptide_deformylase_sf"/>
</dbReference>
<dbReference type="EC" id="3.5.1.88" evidence="2 3"/>
<evidence type="ECO:0000256" key="3">
    <source>
        <dbReference type="RuleBase" id="RU362111"/>
    </source>
</evidence>
<organism evidence="4 5">
    <name type="scientific">Acrasis kona</name>
    <dbReference type="NCBI Taxonomy" id="1008807"/>
    <lineage>
        <taxon>Eukaryota</taxon>
        <taxon>Discoba</taxon>
        <taxon>Heterolobosea</taxon>
        <taxon>Tetramitia</taxon>
        <taxon>Eutetramitia</taxon>
        <taxon>Acrasidae</taxon>
        <taxon>Acrasis</taxon>
    </lineage>
</organism>
<dbReference type="GO" id="GO:0042586">
    <property type="term" value="F:peptide deformylase activity"/>
    <property type="evidence" value="ECO:0007669"/>
    <property type="project" value="UniProtKB-EC"/>
</dbReference>
<dbReference type="SUPFAM" id="SSF56420">
    <property type="entry name" value="Peptide deformylase"/>
    <property type="match status" value="1"/>
</dbReference>
<evidence type="ECO:0000256" key="1">
    <source>
        <dbReference type="ARBA" id="ARBA00010759"/>
    </source>
</evidence>
<sequence length="264" mass="30308">MLTMMKRSGFFKNMKLPAMDVLGLDNPLLKTKSEAIIHERPINSTPAYTTEMMSASIGTKEKKSKKWYNDLRPAPFDDVVANEIRSDLNKFVSPEMQNLAFAMFTRVVEDPIRPLGLAAIQLGSPVNMFICADKVYMQKVAHKHGNKEHVGETLVEVDYDCFVNPKILDCSREKVRFAEGCLSAPGEFAILERPQSIRVEYTNILGEKITKDYEGFEARTFQHEMDHLDGRLYLHKAQKQEDIFNLDNLYDYVDCFGELLPKWK</sequence>
<comment type="catalytic activity">
    <reaction evidence="3">
        <text>N-terminal N-formyl-L-methionyl-[peptide] + H2O = N-terminal L-methionyl-[peptide] + formate</text>
        <dbReference type="Rhea" id="RHEA:24420"/>
        <dbReference type="Rhea" id="RHEA-COMP:10639"/>
        <dbReference type="Rhea" id="RHEA-COMP:10640"/>
        <dbReference type="ChEBI" id="CHEBI:15377"/>
        <dbReference type="ChEBI" id="CHEBI:15740"/>
        <dbReference type="ChEBI" id="CHEBI:49298"/>
        <dbReference type="ChEBI" id="CHEBI:64731"/>
        <dbReference type="EC" id="3.5.1.88"/>
    </reaction>
</comment>
<dbReference type="GO" id="GO:0006412">
    <property type="term" value="P:translation"/>
    <property type="evidence" value="ECO:0007669"/>
    <property type="project" value="UniProtKB-KW"/>
</dbReference>
<dbReference type="HAMAP" id="MF_00163">
    <property type="entry name" value="Pep_deformylase"/>
    <property type="match status" value="1"/>
</dbReference>
<dbReference type="EMBL" id="JAOPGA020000142">
    <property type="protein sequence ID" value="KAL0477098.1"/>
    <property type="molecule type" value="Genomic_DNA"/>
</dbReference>
<reference evidence="4 5" key="1">
    <citation type="submission" date="2024-03" db="EMBL/GenBank/DDBJ databases">
        <title>The Acrasis kona genome and developmental transcriptomes reveal deep origins of eukaryotic multicellular pathways.</title>
        <authorList>
            <person name="Sheikh S."/>
            <person name="Fu C.-J."/>
            <person name="Brown M.W."/>
            <person name="Baldauf S.L."/>
        </authorList>
    </citation>
    <scope>NUCLEOTIDE SEQUENCE [LARGE SCALE GENOMIC DNA]</scope>
    <source>
        <strain evidence="4 5">ATCC MYA-3509</strain>
    </source>
</reference>
<dbReference type="AlphaFoldDB" id="A0AAW2YJD6"/>
<protein>
    <recommendedName>
        <fullName evidence="2 3">Peptide deformylase</fullName>
        <ecNumber evidence="2 3">3.5.1.88</ecNumber>
    </recommendedName>
</protein>